<dbReference type="AlphaFoldDB" id="L8E9W3"/>
<evidence type="ECO:0000313" key="1">
    <source>
        <dbReference type="EMBL" id="CCQ43138.1"/>
    </source>
</evidence>
<organism evidence="1">
    <name type="scientific">Homo sapiens</name>
    <name type="common">Human</name>
    <dbReference type="NCBI Taxonomy" id="9606"/>
    <lineage>
        <taxon>Eukaryota</taxon>
        <taxon>Metazoa</taxon>
        <taxon>Chordata</taxon>
        <taxon>Craniata</taxon>
        <taxon>Vertebrata</taxon>
        <taxon>Euteleostomi</taxon>
        <taxon>Mammalia</taxon>
        <taxon>Eutheria</taxon>
        <taxon>Euarchontoglires</taxon>
        <taxon>Primates</taxon>
        <taxon>Haplorrhini</taxon>
        <taxon>Catarrhini</taxon>
        <taxon>Hominidae</taxon>
        <taxon>Homo</taxon>
    </lineage>
</organism>
<dbReference type="ChiTaRS" id="EREG">
    <property type="organism name" value="human"/>
</dbReference>
<proteinExistence type="predicted"/>
<protein>
    <submittedName>
        <fullName evidence="1">Alternative protein EREG</fullName>
    </submittedName>
</protein>
<dbReference type="OrthoDB" id="6133584at2759"/>
<name>L8E9W3_HUMAN</name>
<reference evidence="1" key="1">
    <citation type="journal article" date="2013" name="PLoS ONE">
        <title>Direct detection of alternative open reading frames translation products in human significantly expands the proteome.</title>
        <authorList>
            <person name="Vanderperre B."/>
            <person name="Lucier J.-F."/>
            <person name="Motard J."/>
            <person name="Tremblay G."/>
            <person name="Vanderperre S."/>
            <person name="Wisztorski M."/>
            <person name="Salzet M."/>
            <person name="Boisvert F.-M."/>
            <person name="Roucou X."/>
        </authorList>
    </citation>
    <scope>NUCLEOTIDE SEQUENCE</scope>
</reference>
<sequence length="46" mass="5511">MEIQLFHLLFKEVLTLIQLSKWLLLECKVMYLKLYLDTGNGKKLKN</sequence>
<gene>
    <name evidence="1" type="primary">EREG</name>
</gene>
<accession>L8E9W3</accession>
<dbReference type="EMBL" id="HF583641">
    <property type="protein sequence ID" value="CCQ43138.1"/>
    <property type="molecule type" value="Genomic_DNA"/>
</dbReference>